<feature type="domain" description="HTH dtxR-type" evidence="12">
    <location>
        <begin position="10"/>
        <end position="72"/>
    </location>
</feature>
<dbReference type="GO" id="GO:0045892">
    <property type="term" value="P:negative regulation of DNA-templated transcription"/>
    <property type="evidence" value="ECO:0007669"/>
    <property type="project" value="TreeGrafter"/>
</dbReference>
<evidence type="ECO:0000313" key="13">
    <source>
        <dbReference type="EMBL" id="MCF4121585.1"/>
    </source>
</evidence>
<dbReference type="Gene3D" id="2.30.30.90">
    <property type="match status" value="1"/>
</dbReference>
<comment type="subcellular location">
    <subcellularLocation>
        <location evidence="1">Cytoplasm</location>
    </subcellularLocation>
</comment>
<keyword evidence="14" id="KW-1185">Reference proteome</keyword>
<dbReference type="Gene3D" id="1.10.10.10">
    <property type="entry name" value="Winged helix-like DNA-binding domain superfamily/Winged helix DNA-binding domain"/>
    <property type="match status" value="1"/>
</dbReference>
<name>A0AA41QDR2_9MICO</name>
<comment type="similarity">
    <text evidence="2">Belongs to the DtxR/MntR family.</text>
</comment>
<dbReference type="PANTHER" id="PTHR33238:SF11">
    <property type="entry name" value="TRANSCRIPTIONAL REGULATOR MNTR"/>
    <property type="match status" value="1"/>
</dbReference>
<dbReference type="Proteomes" id="UP001165405">
    <property type="component" value="Unassembled WGS sequence"/>
</dbReference>
<keyword evidence="5" id="KW-0678">Repressor</keyword>
<evidence type="ECO:0000256" key="3">
    <source>
        <dbReference type="ARBA" id="ARBA00011738"/>
    </source>
</evidence>
<evidence type="ECO:0000256" key="2">
    <source>
        <dbReference type="ARBA" id="ARBA00007871"/>
    </source>
</evidence>
<dbReference type="GO" id="GO:0046983">
    <property type="term" value="F:protein dimerization activity"/>
    <property type="evidence" value="ECO:0007669"/>
    <property type="project" value="InterPro"/>
</dbReference>
<dbReference type="InterPro" id="IPR036388">
    <property type="entry name" value="WH-like_DNA-bd_sf"/>
</dbReference>
<comment type="subunit">
    <text evidence="3">Homodimer.</text>
</comment>
<evidence type="ECO:0000256" key="5">
    <source>
        <dbReference type="ARBA" id="ARBA00022491"/>
    </source>
</evidence>
<dbReference type="InterPro" id="IPR038157">
    <property type="entry name" value="FeoA_core_dom"/>
</dbReference>
<dbReference type="RefSeq" id="WP_236089384.1">
    <property type="nucleotide sequence ID" value="NZ_JAKGSG010000033.1"/>
</dbReference>
<organism evidence="13 14">
    <name type="scientific">Antribacter soli</name>
    <dbReference type="NCBI Taxonomy" id="2910976"/>
    <lineage>
        <taxon>Bacteria</taxon>
        <taxon>Bacillati</taxon>
        <taxon>Actinomycetota</taxon>
        <taxon>Actinomycetes</taxon>
        <taxon>Micrococcales</taxon>
        <taxon>Promicromonosporaceae</taxon>
        <taxon>Antribacter</taxon>
    </lineage>
</organism>
<dbReference type="Pfam" id="PF02742">
    <property type="entry name" value="Fe_dep_repr_C"/>
    <property type="match status" value="1"/>
</dbReference>
<comment type="caution">
    <text evidence="13">The sequence shown here is derived from an EMBL/GenBank/DDBJ whole genome shotgun (WGS) entry which is preliminary data.</text>
</comment>
<dbReference type="GO" id="GO:0003677">
    <property type="term" value="F:DNA binding"/>
    <property type="evidence" value="ECO:0007669"/>
    <property type="project" value="UniProtKB-KW"/>
</dbReference>
<reference evidence="13" key="1">
    <citation type="submission" date="2022-01" db="EMBL/GenBank/DDBJ databases">
        <title>Antribacter sp. nov., isolated from Guizhou of China.</title>
        <authorList>
            <person name="Chengliang C."/>
            <person name="Ya Z."/>
        </authorList>
    </citation>
    <scope>NUCLEOTIDE SEQUENCE</scope>
    <source>
        <strain evidence="13">KLBMP 9083</strain>
    </source>
</reference>
<dbReference type="EMBL" id="JAKGSG010000033">
    <property type="protein sequence ID" value="MCF4121585.1"/>
    <property type="molecule type" value="Genomic_DNA"/>
</dbReference>
<sequence length="234" mass="25487">MDERTDPAELTTVAQDYLKAVWSAQEWSDEKVTTKQLADRMGVGVSTVSETVRRLCDQGLLDHAPYKAIELTPAGRRHALAMVRRHRLLETYLVVELGYGWDEVHDEAEVLEHAVSDLLIERIDARLGRPSRDPHGDPIPGPDGSVVRPDAVPLSTMEPGQSGTVVRISDADPDALRYLGGLGLELDVHVAVTARREYAGTLAVRWTPSGRPDGDRTADLGLLAASRVWVGAAG</sequence>
<dbReference type="InterPro" id="IPR036421">
    <property type="entry name" value="Fe_dep_repressor_sf"/>
</dbReference>
<keyword evidence="10" id="KW-0464">Manganese</keyword>
<dbReference type="GO" id="GO:0005737">
    <property type="term" value="C:cytoplasm"/>
    <property type="evidence" value="ECO:0007669"/>
    <property type="project" value="UniProtKB-SubCell"/>
</dbReference>
<dbReference type="SUPFAM" id="SSF47979">
    <property type="entry name" value="Iron-dependent repressor protein, dimerization domain"/>
    <property type="match status" value="1"/>
</dbReference>
<gene>
    <name evidence="13" type="ORF">L1785_11385</name>
</gene>
<dbReference type="PANTHER" id="PTHR33238">
    <property type="entry name" value="IRON (METAL) DEPENDENT REPRESSOR, DTXR FAMILY"/>
    <property type="match status" value="1"/>
</dbReference>
<dbReference type="AlphaFoldDB" id="A0AA41QDR2"/>
<keyword evidence="7" id="KW-0238">DNA-binding</keyword>
<accession>A0AA41QDR2</accession>
<evidence type="ECO:0000256" key="7">
    <source>
        <dbReference type="ARBA" id="ARBA00023125"/>
    </source>
</evidence>
<evidence type="ECO:0000256" key="8">
    <source>
        <dbReference type="ARBA" id="ARBA00023159"/>
    </source>
</evidence>
<dbReference type="InterPro" id="IPR022689">
    <property type="entry name" value="Iron_dep_repressor"/>
</dbReference>
<dbReference type="SMART" id="SM00899">
    <property type="entry name" value="FeoA"/>
    <property type="match status" value="1"/>
</dbReference>
<keyword evidence="4" id="KW-0963">Cytoplasm</keyword>
<evidence type="ECO:0000256" key="9">
    <source>
        <dbReference type="ARBA" id="ARBA00023163"/>
    </source>
</evidence>
<evidence type="ECO:0000256" key="4">
    <source>
        <dbReference type="ARBA" id="ARBA00022490"/>
    </source>
</evidence>
<evidence type="ECO:0000256" key="1">
    <source>
        <dbReference type="ARBA" id="ARBA00004496"/>
    </source>
</evidence>
<dbReference type="InterPro" id="IPR022687">
    <property type="entry name" value="HTH_DTXR"/>
</dbReference>
<evidence type="ECO:0000313" key="14">
    <source>
        <dbReference type="Proteomes" id="UP001165405"/>
    </source>
</evidence>
<evidence type="ECO:0000259" key="12">
    <source>
        <dbReference type="PROSITE" id="PS50944"/>
    </source>
</evidence>
<dbReference type="InterPro" id="IPR007167">
    <property type="entry name" value="Fe-transptr_FeoA-like"/>
</dbReference>
<keyword evidence="6" id="KW-0805">Transcription regulation</keyword>
<protein>
    <recommendedName>
        <fullName evidence="11">Manganese transport regulator</fullName>
    </recommendedName>
</protein>
<dbReference type="PROSITE" id="PS50944">
    <property type="entry name" value="HTH_DTXR"/>
    <property type="match status" value="1"/>
</dbReference>
<dbReference type="InterPro" id="IPR036390">
    <property type="entry name" value="WH_DNA-bd_sf"/>
</dbReference>
<proteinExistence type="inferred from homology"/>
<dbReference type="GO" id="GO:0003700">
    <property type="term" value="F:DNA-binding transcription factor activity"/>
    <property type="evidence" value="ECO:0007669"/>
    <property type="project" value="InterPro"/>
</dbReference>
<dbReference type="GO" id="GO:0046914">
    <property type="term" value="F:transition metal ion binding"/>
    <property type="evidence" value="ECO:0007669"/>
    <property type="project" value="InterPro"/>
</dbReference>
<dbReference type="SUPFAM" id="SSF46785">
    <property type="entry name" value="Winged helix' DNA-binding domain"/>
    <property type="match status" value="1"/>
</dbReference>
<dbReference type="InterPro" id="IPR050536">
    <property type="entry name" value="DtxR_MntR_Metal-Reg"/>
</dbReference>
<dbReference type="Pfam" id="PF01325">
    <property type="entry name" value="Fe_dep_repress"/>
    <property type="match status" value="1"/>
</dbReference>
<keyword evidence="8" id="KW-0010">Activator</keyword>
<dbReference type="Gene3D" id="1.10.60.10">
    <property type="entry name" value="Iron dependent repressor, metal binding and dimerisation domain"/>
    <property type="match status" value="1"/>
</dbReference>
<evidence type="ECO:0000256" key="6">
    <source>
        <dbReference type="ARBA" id="ARBA00023015"/>
    </source>
</evidence>
<keyword evidence="9" id="KW-0804">Transcription</keyword>
<dbReference type="InterPro" id="IPR001367">
    <property type="entry name" value="Fe_dep_repressor"/>
</dbReference>
<dbReference type="FunFam" id="1.10.60.10:FF:000004">
    <property type="entry name" value="DtxR family transcriptional regulator"/>
    <property type="match status" value="1"/>
</dbReference>
<evidence type="ECO:0000256" key="10">
    <source>
        <dbReference type="ARBA" id="ARBA00023211"/>
    </source>
</evidence>
<dbReference type="Pfam" id="PF04023">
    <property type="entry name" value="FeoA"/>
    <property type="match status" value="1"/>
</dbReference>
<dbReference type="SMART" id="SM00529">
    <property type="entry name" value="HTH_DTXR"/>
    <property type="match status" value="1"/>
</dbReference>
<evidence type="ECO:0000256" key="11">
    <source>
        <dbReference type="ARBA" id="ARBA00032593"/>
    </source>
</evidence>